<keyword evidence="1" id="KW-1185">Reference proteome</keyword>
<dbReference type="AlphaFoldDB" id="A0A915D4Q3"/>
<dbReference type="WBParaSite" id="jg15361">
    <property type="protein sequence ID" value="jg15361"/>
    <property type="gene ID" value="jg15361"/>
</dbReference>
<organism evidence="1 2">
    <name type="scientific">Ditylenchus dipsaci</name>
    <dbReference type="NCBI Taxonomy" id="166011"/>
    <lineage>
        <taxon>Eukaryota</taxon>
        <taxon>Metazoa</taxon>
        <taxon>Ecdysozoa</taxon>
        <taxon>Nematoda</taxon>
        <taxon>Chromadorea</taxon>
        <taxon>Rhabditida</taxon>
        <taxon>Tylenchina</taxon>
        <taxon>Tylenchomorpha</taxon>
        <taxon>Sphaerularioidea</taxon>
        <taxon>Anguinidae</taxon>
        <taxon>Anguininae</taxon>
        <taxon>Ditylenchus</taxon>
    </lineage>
</organism>
<proteinExistence type="predicted"/>
<protein>
    <submittedName>
        <fullName evidence="2">Uncharacterized protein</fullName>
    </submittedName>
</protein>
<name>A0A915D4Q3_9BILA</name>
<evidence type="ECO:0000313" key="1">
    <source>
        <dbReference type="Proteomes" id="UP000887574"/>
    </source>
</evidence>
<dbReference type="Proteomes" id="UP000887574">
    <property type="component" value="Unplaced"/>
</dbReference>
<reference evidence="2" key="1">
    <citation type="submission" date="2022-11" db="UniProtKB">
        <authorList>
            <consortium name="WormBaseParasite"/>
        </authorList>
    </citation>
    <scope>IDENTIFICATION</scope>
</reference>
<accession>A0A915D4Q3</accession>
<sequence length="117" mass="13249">MEVLKNDRQSFTTDIFHRDTKLIEGEKWHVIEAVVVEVHGRRPVGFKKDKYYLKKKLQSINKNIKKVETGVEVVAADPEMTFARVRGIKASSVALADEVCSGVKQADESELDQVYGK</sequence>
<evidence type="ECO:0000313" key="2">
    <source>
        <dbReference type="WBParaSite" id="jg15361"/>
    </source>
</evidence>